<dbReference type="GeneID" id="100382545"/>
<feature type="compositionally biased region" description="Low complexity" evidence="1">
    <location>
        <begin position="77"/>
        <end position="97"/>
    </location>
</feature>
<organism evidence="2">
    <name type="scientific">Zea mays</name>
    <name type="common">Maize</name>
    <dbReference type="NCBI Taxonomy" id="4577"/>
    <lineage>
        <taxon>Eukaryota</taxon>
        <taxon>Viridiplantae</taxon>
        <taxon>Streptophyta</taxon>
        <taxon>Embryophyta</taxon>
        <taxon>Tracheophyta</taxon>
        <taxon>Spermatophyta</taxon>
        <taxon>Magnoliopsida</taxon>
        <taxon>Liliopsida</taxon>
        <taxon>Poales</taxon>
        <taxon>Poaceae</taxon>
        <taxon>PACMAD clade</taxon>
        <taxon>Panicoideae</taxon>
        <taxon>Andropogonodae</taxon>
        <taxon>Andropogoneae</taxon>
        <taxon>Tripsacinae</taxon>
        <taxon>Zea</taxon>
    </lineage>
</organism>
<dbReference type="RefSeq" id="NP_001168750.1">
    <property type="nucleotide sequence ID" value="NM_001175279.2"/>
</dbReference>
<dbReference type="KEGG" id="zma:100382545"/>
<accession>C0P8V1</accession>
<reference evidence="2" key="1">
    <citation type="journal article" date="2009" name="PLoS Genet.">
        <title>Sequencing, mapping, and analysis of 27,455 maize full-length cDNAs.</title>
        <authorList>
            <person name="Soderlund C."/>
            <person name="Descour A."/>
            <person name="Kudrna D."/>
            <person name="Bomhoff M."/>
            <person name="Boyd L."/>
            <person name="Currie J."/>
            <person name="Angelova A."/>
            <person name="Collura K."/>
            <person name="Wissotski M."/>
            <person name="Ashley E."/>
            <person name="Morrow D."/>
            <person name="Fernandes J."/>
            <person name="Walbot V."/>
            <person name="Yu Y."/>
        </authorList>
    </citation>
    <scope>NUCLEOTIDE SEQUENCE</scope>
    <source>
        <strain evidence="2">B73</strain>
    </source>
</reference>
<feature type="compositionally biased region" description="Low complexity" evidence="1">
    <location>
        <begin position="117"/>
        <end position="171"/>
    </location>
</feature>
<feature type="compositionally biased region" description="Low complexity" evidence="1">
    <location>
        <begin position="46"/>
        <end position="64"/>
    </location>
</feature>
<protein>
    <submittedName>
        <fullName evidence="2">Uncharacterized protein</fullName>
    </submittedName>
</protein>
<name>C0P8V1_MAIZE</name>
<sequence>MPPCRYCAPGLRHHVLRPRSCAQIRDRSPCLCPRAVEVVCQRRQTASAARAGGPRPYAPTAGPRWPGAPRSRDHTPARAARGLLARDGGGTTARAAGPCTWAAARSEPRGASRTRWAAEPPGRRAPAPGRAAAPPQGRAPAPCRGRQRLAGTAWAAGTAPRAAGAARHGPPGSQGRGRAHRTS</sequence>
<dbReference type="AlphaFoldDB" id="C0P8V1"/>
<dbReference type="EMBL" id="BT064720">
    <property type="protein sequence ID" value="ACN30596.1"/>
    <property type="molecule type" value="mRNA"/>
</dbReference>
<reference evidence="2" key="2">
    <citation type="submission" date="2012-06" db="EMBL/GenBank/DDBJ databases">
        <authorList>
            <person name="Yu Y."/>
            <person name="Currie J."/>
            <person name="Lomeli R."/>
            <person name="Angelova A."/>
            <person name="Collura K."/>
            <person name="Wissotski M."/>
            <person name="Campos D."/>
            <person name="Kudrna D."/>
            <person name="Golser W."/>
            <person name="Ashely E."/>
            <person name="Descour A."/>
            <person name="Fernandes J."/>
            <person name="Soderlund C."/>
            <person name="Walbot V."/>
        </authorList>
    </citation>
    <scope>NUCLEOTIDE SEQUENCE</scope>
    <source>
        <strain evidence="2">B73</strain>
    </source>
</reference>
<evidence type="ECO:0000256" key="1">
    <source>
        <dbReference type="SAM" id="MobiDB-lite"/>
    </source>
</evidence>
<evidence type="ECO:0000313" key="2">
    <source>
        <dbReference type="EMBL" id="ACN30596.1"/>
    </source>
</evidence>
<proteinExistence type="evidence at transcript level"/>
<feature type="region of interest" description="Disordered" evidence="1">
    <location>
        <begin position="46"/>
        <end position="183"/>
    </location>
</feature>